<protein>
    <recommendedName>
        <fullName evidence="11">DNA polymerase III subunit gamma/tau</fullName>
        <ecNumber evidence="11">2.7.7.7</ecNumber>
    </recommendedName>
</protein>
<dbReference type="SMART" id="SM00382">
    <property type="entry name" value="AAA"/>
    <property type="match status" value="1"/>
</dbReference>
<dbReference type="Gene3D" id="3.30.300.150">
    <property type="entry name" value="DNA polymerase III, tau subunit, domain V"/>
    <property type="match status" value="1"/>
</dbReference>
<comment type="catalytic activity">
    <reaction evidence="10 11">
        <text>DNA(n) + a 2'-deoxyribonucleoside 5'-triphosphate = DNA(n+1) + diphosphate</text>
        <dbReference type="Rhea" id="RHEA:22508"/>
        <dbReference type="Rhea" id="RHEA-COMP:17339"/>
        <dbReference type="Rhea" id="RHEA-COMP:17340"/>
        <dbReference type="ChEBI" id="CHEBI:33019"/>
        <dbReference type="ChEBI" id="CHEBI:61560"/>
        <dbReference type="ChEBI" id="CHEBI:173112"/>
        <dbReference type="EC" id="2.7.7.7"/>
    </reaction>
</comment>
<dbReference type="GO" id="GO:0009360">
    <property type="term" value="C:DNA polymerase III complex"/>
    <property type="evidence" value="ECO:0007669"/>
    <property type="project" value="InterPro"/>
</dbReference>
<dbReference type="Pfam" id="PF12169">
    <property type="entry name" value="DNA_pol3_gamma3"/>
    <property type="match status" value="1"/>
</dbReference>
<evidence type="ECO:0000259" key="13">
    <source>
        <dbReference type="SMART" id="SM00382"/>
    </source>
</evidence>
<dbReference type="Pfam" id="PF22608">
    <property type="entry name" value="DNAX_ATPase_lid"/>
    <property type="match status" value="1"/>
</dbReference>
<gene>
    <name evidence="11" type="primary">dnaX</name>
    <name evidence="14" type="ORF">A9404_01210</name>
</gene>
<proteinExistence type="inferred from homology"/>
<keyword evidence="6 11" id="KW-0547">Nucleotide-binding</keyword>
<dbReference type="PANTHER" id="PTHR11669">
    <property type="entry name" value="REPLICATION FACTOR C / DNA POLYMERASE III GAMMA-TAU SUBUNIT"/>
    <property type="match status" value="1"/>
</dbReference>
<dbReference type="InterPro" id="IPR050238">
    <property type="entry name" value="DNA_Rep/Repair_Clamp_Loader"/>
</dbReference>
<keyword evidence="4 11" id="KW-0235">DNA replication</keyword>
<accession>A0A191ZE77</accession>
<dbReference type="InterPro" id="IPR045085">
    <property type="entry name" value="HLD_clamp_pol_III_gamma_tau"/>
</dbReference>
<name>A0A191ZE77_9GAMM</name>
<dbReference type="CDD" id="cd00009">
    <property type="entry name" value="AAA"/>
    <property type="match status" value="1"/>
</dbReference>
<dbReference type="EMBL" id="CP016027">
    <property type="protein sequence ID" value="ANJ66173.1"/>
    <property type="molecule type" value="Genomic_DNA"/>
</dbReference>
<feature type="compositionally biased region" description="Polar residues" evidence="12">
    <location>
        <begin position="505"/>
        <end position="516"/>
    </location>
</feature>
<feature type="region of interest" description="Disordered" evidence="12">
    <location>
        <begin position="503"/>
        <end position="543"/>
    </location>
</feature>
<keyword evidence="7" id="KW-0862">Zinc</keyword>
<feature type="region of interest" description="Disordered" evidence="12">
    <location>
        <begin position="359"/>
        <end position="422"/>
    </location>
</feature>
<dbReference type="Gene3D" id="1.10.8.60">
    <property type="match status" value="1"/>
</dbReference>
<organism evidence="14 15">
    <name type="scientific">Halothiobacillus diazotrophicus</name>
    <dbReference type="NCBI Taxonomy" id="1860122"/>
    <lineage>
        <taxon>Bacteria</taxon>
        <taxon>Pseudomonadati</taxon>
        <taxon>Pseudomonadota</taxon>
        <taxon>Gammaproteobacteria</taxon>
        <taxon>Chromatiales</taxon>
        <taxon>Halothiobacillaceae</taxon>
        <taxon>Halothiobacillus</taxon>
    </lineage>
</organism>
<dbReference type="GO" id="GO:0003887">
    <property type="term" value="F:DNA-directed DNA polymerase activity"/>
    <property type="evidence" value="ECO:0007669"/>
    <property type="project" value="UniProtKB-KW"/>
</dbReference>
<sequence length="572" mass="62036">MSYLVLARKWRPKSFEEMVGQGHVLQALTNALNQSRLHHAYLFTGTRGVGKTTVARIFAKALNCEQGISSNPCGVCSACTEIDQGRFVDLIEVDAASRTGVDDTRELLENVAYAPVRGRFKIYLIDEVHMFSKSSFNALLKTLEEPPEHVKFLLATTDPQKLPVTVLSRCLQFNLRALPQAQIQRHLLDIVQRESLSADDAAMGLIAEAAQGSMRDALSLLDQAIAYTGGELSSVHVSQMLGLSDQQMIVDVLVALAENDAARLFTLLDEALGRGIEPATFLDQILEKTHQLALAQWVPDARVAPDPDALVAVDAGRLQLWYQIAGTGRRDLVWAPNARIGLEMTLLRMLAFSLETPQGTVGVVPGTAPSAVTGPESAPAARPSVRPSGSKTPAPRSEPPAQASNRVAEPPPSSARPDTTNSVSRELLSTLTDEQWHDLVAQVNQPARALAERCHVHMQGDRIVLTVAPGFAAMASPKSRESLLRQLSQWVDVDRVRIEMAADTPSASARVSSDSPPQTPAERRALQERQAQAERIQSIDDHPAVRALKERAGAEIIPETIQPLAPTTGPAE</sequence>
<evidence type="ECO:0000313" key="14">
    <source>
        <dbReference type="EMBL" id="ANJ66173.1"/>
    </source>
</evidence>
<dbReference type="InterPro" id="IPR012763">
    <property type="entry name" value="DNA_pol_III_sug/sutau_N"/>
</dbReference>
<reference evidence="14 15" key="1">
    <citation type="submission" date="2016-06" db="EMBL/GenBank/DDBJ databases">
        <title>Insight into the functional genes involving in sulfur oxidation in Pearl River water.</title>
        <authorList>
            <person name="Luo J."/>
            <person name="Tan X."/>
            <person name="Lin W."/>
        </authorList>
    </citation>
    <scope>NUCLEOTIDE SEQUENCE [LARGE SCALE GENOMIC DNA]</scope>
    <source>
        <strain evidence="14 15">LS2</strain>
    </source>
</reference>
<dbReference type="GO" id="GO:0003677">
    <property type="term" value="F:DNA binding"/>
    <property type="evidence" value="ECO:0007669"/>
    <property type="project" value="InterPro"/>
</dbReference>
<evidence type="ECO:0000256" key="10">
    <source>
        <dbReference type="ARBA" id="ARBA00049244"/>
    </source>
</evidence>
<keyword evidence="2 11" id="KW-0808">Transferase</keyword>
<dbReference type="InterPro" id="IPR038249">
    <property type="entry name" value="PolIII_tau_V_sf"/>
</dbReference>
<feature type="domain" description="AAA+ ATPase" evidence="13">
    <location>
        <begin position="37"/>
        <end position="178"/>
    </location>
</feature>
<evidence type="ECO:0000256" key="4">
    <source>
        <dbReference type="ARBA" id="ARBA00022705"/>
    </source>
</evidence>
<evidence type="ECO:0000256" key="12">
    <source>
        <dbReference type="SAM" id="MobiDB-lite"/>
    </source>
</evidence>
<dbReference type="SUPFAM" id="SSF48019">
    <property type="entry name" value="post-AAA+ oligomerization domain-like"/>
    <property type="match status" value="1"/>
</dbReference>
<dbReference type="CDD" id="cd18137">
    <property type="entry name" value="HLD_clamp_pol_III_gamma_tau"/>
    <property type="match status" value="1"/>
</dbReference>
<dbReference type="FunFam" id="1.20.272.10:FF:000003">
    <property type="entry name" value="DNA polymerase III subunit gamma/tau"/>
    <property type="match status" value="1"/>
</dbReference>
<evidence type="ECO:0000256" key="6">
    <source>
        <dbReference type="ARBA" id="ARBA00022741"/>
    </source>
</evidence>
<evidence type="ECO:0000256" key="8">
    <source>
        <dbReference type="ARBA" id="ARBA00022840"/>
    </source>
</evidence>
<comment type="subunit">
    <text evidence="11">DNA polymerase III contains a core (composed of alpha, epsilon and theta chains) that associates with a tau subunit. This core dimerizes to form the POLIII' complex. PolIII' associates with the gamma complex (composed of gamma, delta, delta', psi and chi chains) and with the beta chain to form the complete DNA polymerase III complex.</text>
</comment>
<dbReference type="OrthoDB" id="9810148at2"/>
<dbReference type="InterPro" id="IPR022754">
    <property type="entry name" value="DNA_pol_III_gamma-3"/>
</dbReference>
<dbReference type="FunFam" id="3.40.50.300:FF:000014">
    <property type="entry name" value="DNA polymerase III subunit gamma/tau"/>
    <property type="match status" value="1"/>
</dbReference>
<keyword evidence="9 11" id="KW-0239">DNA-directed DNA polymerase</keyword>
<dbReference type="NCBIfam" id="NF005942">
    <property type="entry name" value="PRK07994.1"/>
    <property type="match status" value="1"/>
</dbReference>
<evidence type="ECO:0000256" key="5">
    <source>
        <dbReference type="ARBA" id="ARBA00022723"/>
    </source>
</evidence>
<dbReference type="PANTHER" id="PTHR11669:SF0">
    <property type="entry name" value="PROTEIN STICHEL-LIKE 2"/>
    <property type="match status" value="1"/>
</dbReference>
<evidence type="ECO:0000256" key="11">
    <source>
        <dbReference type="RuleBase" id="RU364063"/>
    </source>
</evidence>
<dbReference type="NCBIfam" id="NF004046">
    <property type="entry name" value="PRK05563.1"/>
    <property type="match status" value="1"/>
</dbReference>
<evidence type="ECO:0000256" key="7">
    <source>
        <dbReference type="ARBA" id="ARBA00022833"/>
    </source>
</evidence>
<keyword evidence="15" id="KW-1185">Reference proteome</keyword>
<dbReference type="GO" id="GO:0006261">
    <property type="term" value="P:DNA-templated DNA replication"/>
    <property type="evidence" value="ECO:0007669"/>
    <property type="project" value="TreeGrafter"/>
</dbReference>
<dbReference type="SUPFAM" id="SSF52540">
    <property type="entry name" value="P-loop containing nucleoside triphosphate hydrolases"/>
    <property type="match status" value="1"/>
</dbReference>
<dbReference type="Gene3D" id="3.40.50.300">
    <property type="entry name" value="P-loop containing nucleotide triphosphate hydrolases"/>
    <property type="match status" value="1"/>
</dbReference>
<comment type="similarity">
    <text evidence="1 11">Belongs to the DnaX/STICHEL family.</text>
</comment>
<dbReference type="FunFam" id="1.10.8.60:FF:000013">
    <property type="entry name" value="DNA polymerase III subunit gamma/tau"/>
    <property type="match status" value="1"/>
</dbReference>
<dbReference type="AlphaFoldDB" id="A0A191ZE77"/>
<dbReference type="Pfam" id="PF13177">
    <property type="entry name" value="DNA_pol3_delta2"/>
    <property type="match status" value="1"/>
</dbReference>
<dbReference type="Gene3D" id="1.20.272.10">
    <property type="match status" value="1"/>
</dbReference>
<evidence type="ECO:0000256" key="1">
    <source>
        <dbReference type="ARBA" id="ARBA00006360"/>
    </source>
</evidence>
<dbReference type="InterPro" id="IPR008921">
    <property type="entry name" value="DNA_pol3_clamp-load_cplx_C"/>
</dbReference>
<evidence type="ECO:0000313" key="15">
    <source>
        <dbReference type="Proteomes" id="UP000078596"/>
    </source>
</evidence>
<keyword evidence="8 11" id="KW-0067">ATP-binding</keyword>
<comment type="function">
    <text evidence="11">DNA polymerase III is a complex, multichain enzyme responsible for most of the replicative synthesis in bacteria. This DNA polymerase also exhibits 3' to 5' exonuclease activity.</text>
</comment>
<dbReference type="InterPro" id="IPR027417">
    <property type="entry name" value="P-loop_NTPase"/>
</dbReference>
<dbReference type="RefSeq" id="WP_066097920.1">
    <property type="nucleotide sequence ID" value="NZ_CP016027.1"/>
</dbReference>
<dbReference type="InterPro" id="IPR003593">
    <property type="entry name" value="AAA+_ATPase"/>
</dbReference>
<dbReference type="EC" id="2.7.7.7" evidence="11"/>
<keyword evidence="3 11" id="KW-0548">Nucleotidyltransferase</keyword>
<evidence type="ECO:0000256" key="3">
    <source>
        <dbReference type="ARBA" id="ARBA00022695"/>
    </source>
</evidence>
<evidence type="ECO:0000256" key="9">
    <source>
        <dbReference type="ARBA" id="ARBA00022932"/>
    </source>
</evidence>
<dbReference type="GO" id="GO:0005524">
    <property type="term" value="F:ATP binding"/>
    <property type="evidence" value="ECO:0007669"/>
    <property type="project" value="UniProtKB-KW"/>
</dbReference>
<evidence type="ECO:0000256" key="2">
    <source>
        <dbReference type="ARBA" id="ARBA00022679"/>
    </source>
</evidence>
<dbReference type="NCBIfam" id="TIGR02397">
    <property type="entry name" value="dnaX_nterm"/>
    <property type="match status" value="1"/>
</dbReference>
<dbReference type="Proteomes" id="UP000078596">
    <property type="component" value="Chromosome"/>
</dbReference>
<dbReference type="GO" id="GO:0046872">
    <property type="term" value="F:metal ion binding"/>
    <property type="evidence" value="ECO:0007669"/>
    <property type="project" value="UniProtKB-KW"/>
</dbReference>
<dbReference type="KEGG" id="haz:A9404_01210"/>
<dbReference type="STRING" id="1860122.A9404_01210"/>
<keyword evidence="5" id="KW-0479">Metal-binding</keyword>